<evidence type="ECO:0000256" key="7">
    <source>
        <dbReference type="PIRNR" id="PIRNR001488"/>
    </source>
</evidence>
<dbReference type="GO" id="GO:0016853">
    <property type="term" value="F:isomerase activity"/>
    <property type="evidence" value="ECO:0007669"/>
    <property type="project" value="UniProtKB-KW"/>
</dbReference>
<protein>
    <recommendedName>
        <fullName evidence="7">Thiol:disulfide interchange protein</fullName>
    </recommendedName>
</protein>
<gene>
    <name evidence="11" type="ORF">CWE22_08830</name>
</gene>
<dbReference type="PANTHER" id="PTHR35891">
    <property type="entry name" value="THIOL:DISULFIDE INTERCHANGE PROTEIN DSBA"/>
    <property type="match status" value="1"/>
</dbReference>
<feature type="domain" description="Thioredoxin" evidence="10">
    <location>
        <begin position="8"/>
        <end position="146"/>
    </location>
</feature>
<keyword evidence="11" id="KW-0413">Isomerase</keyword>
<dbReference type="GO" id="GO:0016491">
    <property type="term" value="F:oxidoreductase activity"/>
    <property type="evidence" value="ECO:0007669"/>
    <property type="project" value="InterPro"/>
</dbReference>
<feature type="disulfide bond" description="Redox-active" evidence="8">
    <location>
        <begin position="48"/>
        <end position="51"/>
    </location>
</feature>
<accession>A0A7Z7EUJ3</accession>
<comment type="caution">
    <text evidence="11">The sequence shown here is derived from an EMBL/GenBank/DDBJ whole genome shotgun (WGS) entry which is preliminary data.</text>
</comment>
<dbReference type="PROSITE" id="PS51352">
    <property type="entry name" value="THIOREDOXIN_2"/>
    <property type="match status" value="1"/>
</dbReference>
<evidence type="ECO:0000256" key="9">
    <source>
        <dbReference type="SAM" id="SignalP"/>
    </source>
</evidence>
<dbReference type="InterPro" id="IPR001853">
    <property type="entry name" value="DSBA-like_thioredoxin_dom"/>
</dbReference>
<dbReference type="InterPro" id="IPR050824">
    <property type="entry name" value="Thiol_disulfide_DsbA"/>
</dbReference>
<keyword evidence="5 7" id="KW-1015">Disulfide bond</keyword>
<dbReference type="AlphaFoldDB" id="A0A7Z7EUJ3"/>
<keyword evidence="3 9" id="KW-0732">Signal</keyword>
<evidence type="ECO:0000256" key="8">
    <source>
        <dbReference type="PIRSR" id="PIRSR001488-1"/>
    </source>
</evidence>
<dbReference type="InterPro" id="IPR023205">
    <property type="entry name" value="DsbA/DsbL"/>
</dbReference>
<name>A0A7Z7EUJ3_9GAMM</name>
<dbReference type="Gene3D" id="3.40.30.10">
    <property type="entry name" value="Glutaredoxin"/>
    <property type="match status" value="1"/>
</dbReference>
<dbReference type="CDD" id="cd03019">
    <property type="entry name" value="DsbA_DsbA"/>
    <property type="match status" value="1"/>
</dbReference>
<evidence type="ECO:0000313" key="11">
    <source>
        <dbReference type="EMBL" id="RUO42231.1"/>
    </source>
</evidence>
<evidence type="ECO:0000256" key="6">
    <source>
        <dbReference type="ARBA" id="ARBA00023284"/>
    </source>
</evidence>
<dbReference type="Pfam" id="PF01323">
    <property type="entry name" value="DSBA"/>
    <property type="match status" value="1"/>
</dbReference>
<keyword evidence="6" id="KW-0676">Redox-active center</keyword>
<reference evidence="12" key="1">
    <citation type="journal article" date="2018" name="Front. Microbiol.">
        <title>Genome-Based Analysis Reveals the Taxonomy and Diversity of the Family Idiomarinaceae.</title>
        <authorList>
            <person name="Liu Y."/>
            <person name="Lai Q."/>
            <person name="Shao Z."/>
        </authorList>
    </citation>
    <scope>NUCLEOTIDE SEQUENCE [LARGE SCALE GENOMIC DNA]</scope>
    <source>
        <strain evidence="12">KYW314</strain>
    </source>
</reference>
<dbReference type="EMBL" id="PIPR01000001">
    <property type="protein sequence ID" value="RUO42231.1"/>
    <property type="molecule type" value="Genomic_DNA"/>
</dbReference>
<evidence type="ECO:0000256" key="4">
    <source>
        <dbReference type="ARBA" id="ARBA00022764"/>
    </source>
</evidence>
<keyword evidence="4 7" id="KW-0574">Periplasm</keyword>
<organism evidence="11 12">
    <name type="scientific">Pseudidiomarina aestuarii</name>
    <dbReference type="NCBI Taxonomy" id="624146"/>
    <lineage>
        <taxon>Bacteria</taxon>
        <taxon>Pseudomonadati</taxon>
        <taxon>Pseudomonadota</taxon>
        <taxon>Gammaproteobacteria</taxon>
        <taxon>Alteromonadales</taxon>
        <taxon>Idiomarinaceae</taxon>
        <taxon>Pseudidiomarina</taxon>
    </lineage>
</organism>
<proteinExistence type="inferred from homology"/>
<evidence type="ECO:0000256" key="2">
    <source>
        <dbReference type="ARBA" id="ARBA00005791"/>
    </source>
</evidence>
<evidence type="ECO:0000259" key="10">
    <source>
        <dbReference type="PROSITE" id="PS51352"/>
    </source>
</evidence>
<dbReference type="InterPro" id="IPR013766">
    <property type="entry name" value="Thioredoxin_domain"/>
</dbReference>
<dbReference type="InterPro" id="IPR036249">
    <property type="entry name" value="Thioredoxin-like_sf"/>
</dbReference>
<dbReference type="GO" id="GO:0042597">
    <property type="term" value="C:periplasmic space"/>
    <property type="evidence" value="ECO:0007669"/>
    <property type="project" value="UniProtKB-SubCell"/>
</dbReference>
<feature type="signal peptide" evidence="9">
    <location>
        <begin position="1"/>
        <end position="18"/>
    </location>
</feature>
<dbReference type="Proteomes" id="UP000287766">
    <property type="component" value="Unassembled WGS sequence"/>
</dbReference>
<comment type="subcellular location">
    <subcellularLocation>
        <location evidence="1 7">Periplasm</location>
    </subcellularLocation>
</comment>
<sequence length="203" mass="23010">MKKLLFAVVALMMFPVAAQQFEEGVHYDIVSEKATDKPEIREFFSYFCVHCYRFEPIAQAMKAEFPDAFDKAHVSFINYAGMGVDMSRAYVVAKQLGKEDQIGQAIFNRNFVQQDMINSKEDLAEVFAAIDMSAEELEKAMNSFSVRGMANKMDRDAGNLRVNATPTFIVNGKYKMNPQGFQGTEDFQGDFLRLAGYLLELDQ</sequence>
<evidence type="ECO:0000256" key="5">
    <source>
        <dbReference type="ARBA" id="ARBA00023157"/>
    </source>
</evidence>
<evidence type="ECO:0000256" key="1">
    <source>
        <dbReference type="ARBA" id="ARBA00004418"/>
    </source>
</evidence>
<evidence type="ECO:0000256" key="3">
    <source>
        <dbReference type="ARBA" id="ARBA00022729"/>
    </source>
</evidence>
<dbReference type="PIRSF" id="PIRSF001488">
    <property type="entry name" value="Tdi_protein"/>
    <property type="match status" value="1"/>
</dbReference>
<evidence type="ECO:0000313" key="12">
    <source>
        <dbReference type="Proteomes" id="UP000287766"/>
    </source>
</evidence>
<dbReference type="PANTHER" id="PTHR35891:SF2">
    <property type="entry name" value="THIOL:DISULFIDE INTERCHANGE PROTEIN DSBA"/>
    <property type="match status" value="1"/>
</dbReference>
<dbReference type="SUPFAM" id="SSF52833">
    <property type="entry name" value="Thioredoxin-like"/>
    <property type="match status" value="1"/>
</dbReference>
<comment type="similarity">
    <text evidence="2">Belongs to the thioredoxin family. DsbA subfamily.</text>
</comment>
<feature type="chain" id="PRO_5031392706" description="Thiol:disulfide interchange protein" evidence="9">
    <location>
        <begin position="19"/>
        <end position="203"/>
    </location>
</feature>
<dbReference type="RefSeq" id="WP_169930953.1">
    <property type="nucleotide sequence ID" value="NZ_PIPR01000001.1"/>
</dbReference>
<keyword evidence="12" id="KW-1185">Reference proteome</keyword>